<evidence type="ECO:0000313" key="1">
    <source>
        <dbReference type="EMBL" id="KAK7489544.1"/>
    </source>
</evidence>
<name>A0ABD0KQV0_9CAEN</name>
<keyword evidence="2" id="KW-1185">Reference proteome</keyword>
<gene>
    <name evidence="1" type="ORF">BaRGS_00019178</name>
</gene>
<reference evidence="1 2" key="1">
    <citation type="journal article" date="2023" name="Sci. Data">
        <title>Genome assembly of the Korean intertidal mud-creeper Batillaria attramentaria.</title>
        <authorList>
            <person name="Patra A.K."/>
            <person name="Ho P.T."/>
            <person name="Jun S."/>
            <person name="Lee S.J."/>
            <person name="Kim Y."/>
            <person name="Won Y.J."/>
        </authorList>
    </citation>
    <scope>NUCLEOTIDE SEQUENCE [LARGE SCALE GENOMIC DNA]</scope>
    <source>
        <strain evidence="1">Wonlab-2016</strain>
    </source>
</reference>
<evidence type="ECO:0000313" key="2">
    <source>
        <dbReference type="Proteomes" id="UP001519460"/>
    </source>
</evidence>
<sequence>MYGHTVVPRDPTTSSAVLHSAKNYSEYPFLITCPMVCFSRLAHTILLLPLRARPAVVGYKDKAMTQLSGKKRTHLGSNGQNLDSLPLKTLLPALQSRIYQPKRRVQGPVMNVFLRDDLVPNGSGNLMRR</sequence>
<dbReference type="AlphaFoldDB" id="A0ABD0KQV0"/>
<proteinExistence type="predicted"/>
<accession>A0ABD0KQV0</accession>
<protein>
    <submittedName>
        <fullName evidence="1">Uncharacterized protein</fullName>
    </submittedName>
</protein>
<dbReference type="Proteomes" id="UP001519460">
    <property type="component" value="Unassembled WGS sequence"/>
</dbReference>
<organism evidence="1 2">
    <name type="scientific">Batillaria attramentaria</name>
    <dbReference type="NCBI Taxonomy" id="370345"/>
    <lineage>
        <taxon>Eukaryota</taxon>
        <taxon>Metazoa</taxon>
        <taxon>Spiralia</taxon>
        <taxon>Lophotrochozoa</taxon>
        <taxon>Mollusca</taxon>
        <taxon>Gastropoda</taxon>
        <taxon>Caenogastropoda</taxon>
        <taxon>Sorbeoconcha</taxon>
        <taxon>Cerithioidea</taxon>
        <taxon>Batillariidae</taxon>
        <taxon>Batillaria</taxon>
    </lineage>
</organism>
<dbReference type="EMBL" id="JACVVK020000136">
    <property type="protein sequence ID" value="KAK7489544.1"/>
    <property type="molecule type" value="Genomic_DNA"/>
</dbReference>
<comment type="caution">
    <text evidence="1">The sequence shown here is derived from an EMBL/GenBank/DDBJ whole genome shotgun (WGS) entry which is preliminary data.</text>
</comment>